<proteinExistence type="predicted"/>
<keyword evidence="3" id="KW-1185">Reference proteome</keyword>
<protein>
    <submittedName>
        <fullName evidence="2">Uncharacterized protein</fullName>
    </submittedName>
</protein>
<evidence type="ECO:0000313" key="3">
    <source>
        <dbReference type="Proteomes" id="UP001362999"/>
    </source>
</evidence>
<evidence type="ECO:0000256" key="1">
    <source>
        <dbReference type="SAM" id="MobiDB-lite"/>
    </source>
</evidence>
<feature type="region of interest" description="Disordered" evidence="1">
    <location>
        <begin position="111"/>
        <end position="131"/>
    </location>
</feature>
<gene>
    <name evidence="2" type="ORF">R3P38DRAFT_9265</name>
</gene>
<accession>A0AAW0EG76</accession>
<dbReference type="EMBL" id="JAWWNJ010000001">
    <property type="protein sequence ID" value="KAK7063690.1"/>
    <property type="molecule type" value="Genomic_DNA"/>
</dbReference>
<evidence type="ECO:0000313" key="2">
    <source>
        <dbReference type="EMBL" id="KAK7063690.1"/>
    </source>
</evidence>
<sequence length="131" mass="14734">MTTTTQGYLSAWPIELRALGGRKMSWEYEHLAEGDNDIMLFDSETGEEIATANDNYLVMNKELPYDAVHEAVVTGTAALSMLMHLMRQDLVIAGMGPEGAGLWREQVPGWWENEEETDEVVDEDQAQKRDA</sequence>
<dbReference type="Proteomes" id="UP001362999">
    <property type="component" value="Unassembled WGS sequence"/>
</dbReference>
<dbReference type="AlphaFoldDB" id="A0AAW0EG76"/>
<comment type="caution">
    <text evidence="2">The sequence shown here is derived from an EMBL/GenBank/DDBJ whole genome shotgun (WGS) entry which is preliminary data.</text>
</comment>
<name>A0AAW0EG76_9AGAR</name>
<reference evidence="2 3" key="1">
    <citation type="journal article" date="2024" name="J Genomics">
        <title>Draft genome sequencing and assembly of Favolaschia claudopus CIRM-BRFM 2984 isolated from oak limbs.</title>
        <authorList>
            <person name="Navarro D."/>
            <person name="Drula E."/>
            <person name="Chaduli D."/>
            <person name="Cazenave R."/>
            <person name="Ahrendt S."/>
            <person name="Wang J."/>
            <person name="Lipzen A."/>
            <person name="Daum C."/>
            <person name="Barry K."/>
            <person name="Grigoriev I.V."/>
            <person name="Favel A."/>
            <person name="Rosso M.N."/>
            <person name="Martin F."/>
        </authorList>
    </citation>
    <scope>NUCLEOTIDE SEQUENCE [LARGE SCALE GENOMIC DNA]</scope>
    <source>
        <strain evidence="2 3">CIRM-BRFM 2984</strain>
    </source>
</reference>
<organism evidence="2 3">
    <name type="scientific">Favolaschia claudopus</name>
    <dbReference type="NCBI Taxonomy" id="2862362"/>
    <lineage>
        <taxon>Eukaryota</taxon>
        <taxon>Fungi</taxon>
        <taxon>Dikarya</taxon>
        <taxon>Basidiomycota</taxon>
        <taxon>Agaricomycotina</taxon>
        <taxon>Agaricomycetes</taxon>
        <taxon>Agaricomycetidae</taxon>
        <taxon>Agaricales</taxon>
        <taxon>Marasmiineae</taxon>
        <taxon>Mycenaceae</taxon>
        <taxon>Favolaschia</taxon>
    </lineage>
</organism>
<feature type="compositionally biased region" description="Acidic residues" evidence="1">
    <location>
        <begin position="112"/>
        <end position="124"/>
    </location>
</feature>